<evidence type="ECO:0000313" key="3">
    <source>
        <dbReference type="EMBL" id="TDK67572.1"/>
    </source>
</evidence>
<accession>A0A4R5W4P6</accession>
<comment type="caution">
    <text evidence="3">The sequence shown here is derived from an EMBL/GenBank/DDBJ whole genome shotgun (WGS) entry which is preliminary data.</text>
</comment>
<evidence type="ECO:0000256" key="2">
    <source>
        <dbReference type="SAM" id="SignalP"/>
    </source>
</evidence>
<dbReference type="RefSeq" id="WP_133326954.1">
    <property type="nucleotide sequence ID" value="NZ_SMYL01000002.1"/>
</dbReference>
<name>A0A4R5W4P6_9BURK</name>
<reference evidence="3 4" key="1">
    <citation type="submission" date="2019-03" db="EMBL/GenBank/DDBJ databases">
        <title>Sapientia aquatica gen. nov., sp. nov., isolated from a crater lake.</title>
        <authorList>
            <person name="Felfoldi T."/>
            <person name="Szabo A."/>
            <person name="Toth E."/>
            <person name="Schumann P."/>
            <person name="Keki Z."/>
            <person name="Marialigeti K."/>
            <person name="Mathe I."/>
        </authorList>
    </citation>
    <scope>NUCLEOTIDE SEQUENCE [LARGE SCALE GENOMIC DNA]</scope>
    <source>
        <strain evidence="3 4">SA-152</strain>
    </source>
</reference>
<evidence type="ECO:0000313" key="4">
    <source>
        <dbReference type="Proteomes" id="UP000294829"/>
    </source>
</evidence>
<dbReference type="Proteomes" id="UP000294829">
    <property type="component" value="Unassembled WGS sequence"/>
</dbReference>
<dbReference type="EMBL" id="SMYL01000002">
    <property type="protein sequence ID" value="TDK67572.1"/>
    <property type="molecule type" value="Genomic_DNA"/>
</dbReference>
<feature type="signal peptide" evidence="2">
    <location>
        <begin position="1"/>
        <end position="27"/>
    </location>
</feature>
<feature type="compositionally biased region" description="Polar residues" evidence="1">
    <location>
        <begin position="98"/>
        <end position="119"/>
    </location>
</feature>
<keyword evidence="2" id="KW-0732">Signal</keyword>
<feature type="compositionally biased region" description="Polar residues" evidence="1">
    <location>
        <begin position="60"/>
        <end position="69"/>
    </location>
</feature>
<dbReference type="AlphaFoldDB" id="A0A4R5W4P6"/>
<protein>
    <recommendedName>
        <fullName evidence="5">DUF4148 domain-containing protein</fullName>
    </recommendedName>
</protein>
<feature type="compositionally biased region" description="Basic and acidic residues" evidence="1">
    <location>
        <begin position="30"/>
        <end position="46"/>
    </location>
</feature>
<sequence length="126" mass="13744">MFTMSRKLASIAILTGLAALSIQSSYARDTDFAKDHPRRAEVIQREKHQKATNAKDAKNGSLTQAQAHQLNKEDNSIRREERADAAAGGGRITKSEQKQLNQQENAVNAQRSADIQSNKAGIATGK</sequence>
<dbReference type="OrthoDB" id="7510069at2"/>
<gene>
    <name evidence="3" type="ORF">E2I14_07455</name>
</gene>
<evidence type="ECO:0008006" key="5">
    <source>
        <dbReference type="Google" id="ProtNLM"/>
    </source>
</evidence>
<feature type="region of interest" description="Disordered" evidence="1">
    <location>
        <begin position="30"/>
        <end position="126"/>
    </location>
</feature>
<organism evidence="3 4">
    <name type="scientific">Sapientia aquatica</name>
    <dbReference type="NCBI Taxonomy" id="1549640"/>
    <lineage>
        <taxon>Bacteria</taxon>
        <taxon>Pseudomonadati</taxon>
        <taxon>Pseudomonadota</taxon>
        <taxon>Betaproteobacteria</taxon>
        <taxon>Burkholderiales</taxon>
        <taxon>Oxalobacteraceae</taxon>
        <taxon>Sapientia</taxon>
    </lineage>
</organism>
<feature type="compositionally biased region" description="Basic and acidic residues" evidence="1">
    <location>
        <begin position="70"/>
        <end position="84"/>
    </location>
</feature>
<feature type="chain" id="PRO_5020958054" description="DUF4148 domain-containing protein" evidence="2">
    <location>
        <begin position="28"/>
        <end position="126"/>
    </location>
</feature>
<keyword evidence="4" id="KW-1185">Reference proteome</keyword>
<evidence type="ECO:0000256" key="1">
    <source>
        <dbReference type="SAM" id="MobiDB-lite"/>
    </source>
</evidence>
<proteinExistence type="predicted"/>